<reference evidence="1 2" key="1">
    <citation type="journal article" date="2016" name="Nat. Commun.">
        <title>Extremotolerant tardigrade genome and improved radiotolerance of human cultured cells by tardigrade-unique protein.</title>
        <authorList>
            <person name="Hashimoto T."/>
            <person name="Horikawa D.D."/>
            <person name="Saito Y."/>
            <person name="Kuwahara H."/>
            <person name="Kozuka-Hata H."/>
            <person name="Shin-I T."/>
            <person name="Minakuchi Y."/>
            <person name="Ohishi K."/>
            <person name="Motoyama A."/>
            <person name="Aizu T."/>
            <person name="Enomoto A."/>
            <person name="Kondo K."/>
            <person name="Tanaka S."/>
            <person name="Hara Y."/>
            <person name="Koshikawa S."/>
            <person name="Sagara H."/>
            <person name="Miura T."/>
            <person name="Yokobori S."/>
            <person name="Miyagawa K."/>
            <person name="Suzuki Y."/>
            <person name="Kubo T."/>
            <person name="Oyama M."/>
            <person name="Kohara Y."/>
            <person name="Fujiyama A."/>
            <person name="Arakawa K."/>
            <person name="Katayama T."/>
            <person name="Toyoda A."/>
            <person name="Kunieda T."/>
        </authorList>
    </citation>
    <scope>NUCLEOTIDE SEQUENCE [LARGE SCALE GENOMIC DNA]</scope>
    <source>
        <strain evidence="1 2">YOKOZUNA-1</strain>
    </source>
</reference>
<accession>A0A1D1UG00</accession>
<dbReference type="AlphaFoldDB" id="A0A1D1UG00"/>
<dbReference type="EMBL" id="BDGG01000001">
    <property type="protein sequence ID" value="GAU88381.1"/>
    <property type="molecule type" value="Genomic_DNA"/>
</dbReference>
<proteinExistence type="predicted"/>
<gene>
    <name evidence="1" type="primary">RvY_01090-1</name>
    <name evidence="1" type="synonym">RvY_01090.1</name>
    <name evidence="1" type="ORF">RvY_01090</name>
</gene>
<comment type="caution">
    <text evidence="1">The sequence shown here is derived from an EMBL/GenBank/DDBJ whole genome shotgun (WGS) entry which is preliminary data.</text>
</comment>
<protein>
    <submittedName>
        <fullName evidence="1">Uncharacterized protein</fullName>
    </submittedName>
</protein>
<keyword evidence="2" id="KW-1185">Reference proteome</keyword>
<evidence type="ECO:0000313" key="2">
    <source>
        <dbReference type="Proteomes" id="UP000186922"/>
    </source>
</evidence>
<dbReference type="Proteomes" id="UP000186922">
    <property type="component" value="Unassembled WGS sequence"/>
</dbReference>
<organism evidence="1 2">
    <name type="scientific">Ramazzottius varieornatus</name>
    <name type="common">Water bear</name>
    <name type="synonym">Tardigrade</name>
    <dbReference type="NCBI Taxonomy" id="947166"/>
    <lineage>
        <taxon>Eukaryota</taxon>
        <taxon>Metazoa</taxon>
        <taxon>Ecdysozoa</taxon>
        <taxon>Tardigrada</taxon>
        <taxon>Eutardigrada</taxon>
        <taxon>Parachela</taxon>
        <taxon>Hypsibioidea</taxon>
        <taxon>Ramazzottiidae</taxon>
        <taxon>Ramazzottius</taxon>
    </lineage>
</organism>
<name>A0A1D1UG00_RAMVA</name>
<sequence length="68" mass="7771">MTRISTASVLDLENQKTQQYNHAELSSFAQDNAGLLYGASVTSNYRVYEVLARELQFTLLPFSRRRLS</sequence>
<evidence type="ECO:0000313" key="1">
    <source>
        <dbReference type="EMBL" id="GAU88381.1"/>
    </source>
</evidence>